<dbReference type="CDD" id="cd02440">
    <property type="entry name" value="AdoMet_MTases"/>
    <property type="match status" value="1"/>
</dbReference>
<dbReference type="AlphaFoldDB" id="A0A545U482"/>
<dbReference type="GO" id="GO:0032259">
    <property type="term" value="P:methylation"/>
    <property type="evidence" value="ECO:0007669"/>
    <property type="project" value="UniProtKB-KW"/>
</dbReference>
<evidence type="ECO:0000313" key="3">
    <source>
        <dbReference type="EMBL" id="TQV84280.1"/>
    </source>
</evidence>
<protein>
    <submittedName>
        <fullName evidence="3">Class I SAM-dependent methyltransferase</fullName>
    </submittedName>
</protein>
<keyword evidence="3" id="KW-0489">Methyltransferase</keyword>
<dbReference type="Proteomes" id="UP000319732">
    <property type="component" value="Unassembled WGS sequence"/>
</dbReference>
<sequence>MYELLFDFSRRPEPFSCYTAKALWTRPHLARQMLNFHLDQETDLASRKLETIDRVVSWIDEQLSLSGKHVCDLGCGPGLYTKRFASRGAVVTGVDFSTHSLEHAKSQTKKPIRYIHADYLSDDLPIGFDVLTLIYCDFCVLSSQQRKTLLSRMKEMLNPGGQIVIDVAGMGLFASKEELTIMEDRFMDGFWAAGDYVGIQRSFVYPEERLSLDRYLIVEPTETWQVFNWFQHFTPESIEAELSDAGFKLDQMVGELSGEPLNPKGNYIGIVASLI</sequence>
<keyword evidence="4" id="KW-1185">Reference proteome</keyword>
<evidence type="ECO:0000256" key="1">
    <source>
        <dbReference type="ARBA" id="ARBA00022679"/>
    </source>
</evidence>
<dbReference type="InterPro" id="IPR029063">
    <property type="entry name" value="SAM-dependent_MTases_sf"/>
</dbReference>
<keyword evidence="1 3" id="KW-0808">Transferase</keyword>
<proteinExistence type="predicted"/>
<dbReference type="SUPFAM" id="SSF53335">
    <property type="entry name" value="S-adenosyl-L-methionine-dependent methyltransferases"/>
    <property type="match status" value="1"/>
</dbReference>
<organism evidence="3 4">
    <name type="scientific">Exilibacterium tricleocarpae</name>
    <dbReference type="NCBI Taxonomy" id="2591008"/>
    <lineage>
        <taxon>Bacteria</taxon>
        <taxon>Pseudomonadati</taxon>
        <taxon>Pseudomonadota</taxon>
        <taxon>Gammaproteobacteria</taxon>
        <taxon>Cellvibrionales</taxon>
        <taxon>Cellvibrionaceae</taxon>
        <taxon>Exilibacterium</taxon>
    </lineage>
</organism>
<dbReference type="PANTHER" id="PTHR43861">
    <property type="entry name" value="TRANS-ACONITATE 2-METHYLTRANSFERASE-RELATED"/>
    <property type="match status" value="1"/>
</dbReference>
<feature type="domain" description="Methyltransferase" evidence="2">
    <location>
        <begin position="70"/>
        <end position="161"/>
    </location>
</feature>
<gene>
    <name evidence="3" type="ORF">FKG94_06380</name>
</gene>
<evidence type="ECO:0000259" key="2">
    <source>
        <dbReference type="Pfam" id="PF13649"/>
    </source>
</evidence>
<dbReference type="EMBL" id="VHSG01000006">
    <property type="protein sequence ID" value="TQV84280.1"/>
    <property type="molecule type" value="Genomic_DNA"/>
</dbReference>
<dbReference type="Pfam" id="PF13649">
    <property type="entry name" value="Methyltransf_25"/>
    <property type="match status" value="1"/>
</dbReference>
<dbReference type="GO" id="GO:0008168">
    <property type="term" value="F:methyltransferase activity"/>
    <property type="evidence" value="ECO:0007669"/>
    <property type="project" value="UniProtKB-KW"/>
</dbReference>
<evidence type="ECO:0000313" key="4">
    <source>
        <dbReference type="Proteomes" id="UP000319732"/>
    </source>
</evidence>
<dbReference type="Gene3D" id="3.40.50.150">
    <property type="entry name" value="Vaccinia Virus protein VP39"/>
    <property type="match status" value="1"/>
</dbReference>
<reference evidence="3 4" key="1">
    <citation type="submission" date="2019-06" db="EMBL/GenBank/DDBJ databases">
        <title>Whole genome sequence for Cellvibrionaceae sp. R142.</title>
        <authorList>
            <person name="Wang G."/>
        </authorList>
    </citation>
    <scope>NUCLEOTIDE SEQUENCE [LARGE SCALE GENOMIC DNA]</scope>
    <source>
        <strain evidence="3 4">R142</strain>
    </source>
</reference>
<comment type="caution">
    <text evidence="3">The sequence shown here is derived from an EMBL/GenBank/DDBJ whole genome shotgun (WGS) entry which is preliminary data.</text>
</comment>
<dbReference type="InterPro" id="IPR041698">
    <property type="entry name" value="Methyltransf_25"/>
</dbReference>
<dbReference type="RefSeq" id="WP_142903359.1">
    <property type="nucleotide sequence ID" value="NZ_ML660089.1"/>
</dbReference>
<dbReference type="OrthoDB" id="9791837at2"/>
<name>A0A545U482_9GAMM</name>
<accession>A0A545U482</accession>